<dbReference type="Gramene" id="TKV94345">
    <property type="protein sequence ID" value="TKV94345"/>
    <property type="gene ID" value="SEVIR_9G288150v2"/>
</dbReference>
<protein>
    <submittedName>
        <fullName evidence="2">Uncharacterized protein</fullName>
    </submittedName>
</protein>
<name>A0A4V6D4J2_SETVI</name>
<reference evidence="2" key="1">
    <citation type="submission" date="2019-03" db="EMBL/GenBank/DDBJ databases">
        <title>WGS assembly of Setaria viridis.</title>
        <authorList>
            <person name="Huang P."/>
            <person name="Jenkins J."/>
            <person name="Grimwood J."/>
            <person name="Barry K."/>
            <person name="Healey A."/>
            <person name="Mamidi S."/>
            <person name="Sreedasyam A."/>
            <person name="Shu S."/>
            <person name="Feldman M."/>
            <person name="Wu J."/>
            <person name="Yu Y."/>
            <person name="Chen C."/>
            <person name="Johnson J."/>
            <person name="Rokhsar D."/>
            <person name="Baxter I."/>
            <person name="Schmutz J."/>
            <person name="Brutnell T."/>
            <person name="Kellogg E."/>
        </authorList>
    </citation>
    <scope>NUCLEOTIDE SEQUENCE [LARGE SCALE GENOMIC DNA]</scope>
</reference>
<evidence type="ECO:0000313" key="3">
    <source>
        <dbReference type="Proteomes" id="UP000298652"/>
    </source>
</evidence>
<organism evidence="2 3">
    <name type="scientific">Setaria viridis</name>
    <name type="common">Green bristlegrass</name>
    <name type="synonym">Setaria italica subsp. viridis</name>
    <dbReference type="NCBI Taxonomy" id="4556"/>
    <lineage>
        <taxon>Eukaryota</taxon>
        <taxon>Viridiplantae</taxon>
        <taxon>Streptophyta</taxon>
        <taxon>Embryophyta</taxon>
        <taxon>Tracheophyta</taxon>
        <taxon>Spermatophyta</taxon>
        <taxon>Magnoliopsida</taxon>
        <taxon>Liliopsida</taxon>
        <taxon>Poales</taxon>
        <taxon>Poaceae</taxon>
        <taxon>PACMAD clade</taxon>
        <taxon>Panicoideae</taxon>
        <taxon>Panicodae</taxon>
        <taxon>Paniceae</taxon>
        <taxon>Cenchrinae</taxon>
        <taxon>Setaria</taxon>
    </lineage>
</organism>
<evidence type="ECO:0000256" key="1">
    <source>
        <dbReference type="SAM" id="MobiDB-lite"/>
    </source>
</evidence>
<accession>A0A4V6D4J2</accession>
<dbReference type="Proteomes" id="UP000298652">
    <property type="component" value="Chromosome 9"/>
</dbReference>
<feature type="region of interest" description="Disordered" evidence="1">
    <location>
        <begin position="13"/>
        <end position="33"/>
    </location>
</feature>
<sequence>MLAPCAGARLLPHLPSSHARNPPPPSPCLPALHRRPSCAGDTKIRRRPEHVRPQAASAWMLFANVDAASLLPLVARCPAAERPPSCRHPAVVRHWSSLLPPATAAQSPTLVRACLVPVLLHPAQYAKKFLAHV</sequence>
<gene>
    <name evidence="2" type="ORF">SEVIR_9G288150v2</name>
</gene>
<proteinExistence type="predicted"/>
<keyword evidence="3" id="KW-1185">Reference proteome</keyword>
<evidence type="ECO:0000313" key="2">
    <source>
        <dbReference type="EMBL" id="TKV94345.1"/>
    </source>
</evidence>
<dbReference type="EMBL" id="CM016560">
    <property type="protein sequence ID" value="TKV94345.1"/>
    <property type="molecule type" value="Genomic_DNA"/>
</dbReference>
<dbReference type="AlphaFoldDB" id="A0A4V6D4J2"/>